<sequence length="161" mass="17358">MFSAFQPIVYVQISPERLTLRNLKTGESIAEVPELAISAPPKPKILAVGPQARVAAASQPAEVVNPFAHPRSLVSDFTVAEQLLKHQLRKVLGNSLLSLSPCVVVHPLGSPAGGFTQVERRAFREMALGAGASEVHVWTGRPLTDQELLSRRPPPSGGEWE</sequence>
<keyword evidence="2" id="KW-1185">Reference proteome</keyword>
<dbReference type="eggNOG" id="COG1077">
    <property type="taxonomic scope" value="Bacteria"/>
</dbReference>
<organism evidence="1 2">
    <name type="scientific">Methylibium petroleiphilum (strain ATCC BAA-1232 / LMG 22953 / PM1)</name>
    <dbReference type="NCBI Taxonomy" id="420662"/>
    <lineage>
        <taxon>Bacteria</taxon>
        <taxon>Pseudomonadati</taxon>
        <taxon>Pseudomonadota</taxon>
        <taxon>Betaproteobacteria</taxon>
        <taxon>Burkholderiales</taxon>
        <taxon>Sphaerotilaceae</taxon>
        <taxon>Methylibium</taxon>
    </lineage>
</organism>
<evidence type="ECO:0000313" key="2">
    <source>
        <dbReference type="Proteomes" id="UP000000366"/>
    </source>
</evidence>
<dbReference type="EMBL" id="CP000555">
    <property type="protein sequence ID" value="ABM93339.1"/>
    <property type="molecule type" value="Genomic_DNA"/>
</dbReference>
<gene>
    <name evidence="1" type="ordered locus">Mpe_A0377</name>
</gene>
<reference evidence="1 2" key="1">
    <citation type="journal article" date="2007" name="J. Bacteriol.">
        <title>Whole-genome analysis of the methyl tert-butyl ether-degrading beta-proteobacterium Methylibium petroleiphilum PM1.</title>
        <authorList>
            <person name="Kane S.R."/>
            <person name="Chakicherla A.Y."/>
            <person name="Chain P.S.G."/>
            <person name="Schmidt R."/>
            <person name="Shin M.W."/>
            <person name="Legler T.C."/>
            <person name="Scow K.M."/>
            <person name="Larimer F.W."/>
            <person name="Lucas S.M."/>
            <person name="Richardson P.M."/>
            <person name="Hristova K.R."/>
        </authorList>
    </citation>
    <scope>NUCLEOTIDE SEQUENCE [LARGE SCALE GENOMIC DNA]</scope>
    <source>
        <strain evidence="2">ATCC BAA-1232 / LMG 22953 / PM1</strain>
    </source>
</reference>
<dbReference type="Proteomes" id="UP000000366">
    <property type="component" value="Chromosome"/>
</dbReference>
<dbReference type="Pfam" id="PF06723">
    <property type="entry name" value="MreB_Mbl"/>
    <property type="match status" value="1"/>
</dbReference>
<dbReference type="HOGENOM" id="CLU_136235_0_0_4"/>
<dbReference type="Gene3D" id="3.30.420.40">
    <property type="match status" value="1"/>
</dbReference>
<dbReference type="RefSeq" id="WP_011827978.1">
    <property type="nucleotide sequence ID" value="NC_008825.1"/>
</dbReference>
<dbReference type="KEGG" id="mpt:Mpe_A0377"/>
<proteinExistence type="predicted"/>
<name>A2SCQ0_METPP</name>
<dbReference type="AlphaFoldDB" id="A2SCQ0"/>
<dbReference type="InterPro" id="IPR043129">
    <property type="entry name" value="ATPase_NBD"/>
</dbReference>
<dbReference type="STRING" id="420662.Mpe_A0377"/>
<dbReference type="InterPro" id="IPR056546">
    <property type="entry name" value="MreB_MamK-like"/>
</dbReference>
<evidence type="ECO:0000313" key="1">
    <source>
        <dbReference type="EMBL" id="ABM93339.1"/>
    </source>
</evidence>
<accession>A2SCQ0</accession>
<dbReference type="SUPFAM" id="SSF53067">
    <property type="entry name" value="Actin-like ATPase domain"/>
    <property type="match status" value="1"/>
</dbReference>
<protein>
    <submittedName>
        <fullName evidence="1">Rod shape-determining-related protein</fullName>
    </submittedName>
</protein>